<accession>A0A2V0RA06</accession>
<dbReference type="SUPFAM" id="SSF56672">
    <property type="entry name" value="DNA/RNA polymerases"/>
    <property type="match status" value="1"/>
</dbReference>
<organism evidence="1">
    <name type="scientific">viral metagenome</name>
    <dbReference type="NCBI Taxonomy" id="1070528"/>
    <lineage>
        <taxon>unclassified sequences</taxon>
        <taxon>metagenomes</taxon>
        <taxon>organismal metagenomes</taxon>
    </lineage>
</organism>
<protein>
    <submittedName>
        <fullName evidence="1">RdRp</fullName>
    </submittedName>
</protein>
<sequence length="169" mass="18964">MLGDDSVFLYVDELDSSSISDAVSELGLESNPSKQHISTTSVHYLQRLHSINFEEDGLYKGMRSVYRTLSGMLSYERFRNNWSKWMDSCRWIMQLENAKNNPNFSNLVTFTKEGDDVLNSGIPVKEIFSRAGGSMAIKSTLGISSYPFNSMDPSGIATFETTKLLDSMS</sequence>
<comment type="caution">
    <text evidence="1">The sequence shown here is derived from an EMBL/GenBank/DDBJ whole genome shotgun (WGS) entry which is preliminary data.</text>
</comment>
<name>A0A2V0RA06_9ZZZZ</name>
<dbReference type="EMBL" id="BDQA01000694">
    <property type="protein sequence ID" value="GBH22143.1"/>
    <property type="molecule type" value="Genomic_RNA"/>
</dbReference>
<dbReference type="AlphaFoldDB" id="A0A2V0RA06"/>
<dbReference type="InterPro" id="IPR043502">
    <property type="entry name" value="DNA/RNA_pol_sf"/>
</dbReference>
<reference evidence="1" key="1">
    <citation type="submission" date="2017-04" db="EMBL/GenBank/DDBJ databases">
        <title>Unveiling RNA virosphere associated with marine microorganisms.</title>
        <authorList>
            <person name="Urayama S."/>
            <person name="Takaki Y."/>
            <person name="Nishi S."/>
            <person name="Yoshida Y."/>
            <person name="Deguchi S."/>
            <person name="Takai K."/>
            <person name="Nunoura T."/>
        </authorList>
    </citation>
    <scope>NUCLEOTIDE SEQUENCE</scope>
</reference>
<proteinExistence type="predicted"/>
<evidence type="ECO:0000313" key="1">
    <source>
        <dbReference type="EMBL" id="GBH22143.1"/>
    </source>
</evidence>